<keyword evidence="3" id="KW-0732">Signal</keyword>
<feature type="region of interest" description="Disordered" evidence="5">
    <location>
        <begin position="304"/>
        <end position="335"/>
    </location>
</feature>
<dbReference type="PROSITE" id="PS50847">
    <property type="entry name" value="GRAM_POS_ANCHORING"/>
    <property type="match status" value="1"/>
</dbReference>
<evidence type="ECO:0000256" key="1">
    <source>
        <dbReference type="ARBA" id="ARBA00022512"/>
    </source>
</evidence>
<comment type="caution">
    <text evidence="8">The sequence shown here is derived from an EMBL/GenBank/DDBJ whole genome shotgun (WGS) entry which is preliminary data.</text>
</comment>
<feature type="region of interest" description="Disordered" evidence="5">
    <location>
        <begin position="1"/>
        <end position="24"/>
    </location>
</feature>
<evidence type="ECO:0000256" key="5">
    <source>
        <dbReference type="SAM" id="MobiDB-lite"/>
    </source>
</evidence>
<gene>
    <name evidence="8" type="ORF">B0H03_101131</name>
</gene>
<evidence type="ECO:0000259" key="7">
    <source>
        <dbReference type="PROSITE" id="PS50847"/>
    </source>
</evidence>
<name>A0ABX5LK75_9MICO</name>
<evidence type="ECO:0000256" key="3">
    <source>
        <dbReference type="ARBA" id="ARBA00022729"/>
    </source>
</evidence>
<dbReference type="NCBIfam" id="TIGR01167">
    <property type="entry name" value="LPXTG_anchor"/>
    <property type="match status" value="1"/>
</dbReference>
<feature type="compositionally biased region" description="Basic and acidic residues" evidence="5">
    <location>
        <begin position="7"/>
        <end position="23"/>
    </location>
</feature>
<feature type="transmembrane region" description="Helical" evidence="6">
    <location>
        <begin position="345"/>
        <end position="366"/>
    </location>
</feature>
<evidence type="ECO:0000313" key="8">
    <source>
        <dbReference type="EMBL" id="PWJ66681.1"/>
    </source>
</evidence>
<keyword evidence="1" id="KW-0134">Cell wall</keyword>
<keyword evidence="6" id="KW-0812">Transmembrane</keyword>
<reference evidence="8 9" key="1">
    <citation type="submission" date="2018-03" db="EMBL/GenBank/DDBJ databases">
        <title>Genomic Encyclopedia of Type Strains, Phase III (KMG-III): the genomes of soil and plant-associated and newly described type strains.</title>
        <authorList>
            <person name="Whitman W."/>
        </authorList>
    </citation>
    <scope>NUCLEOTIDE SEQUENCE [LARGE SCALE GENOMIC DNA]</scope>
    <source>
        <strain evidence="8 9">VKM Ac-1602</strain>
    </source>
</reference>
<keyword evidence="6" id="KW-0472">Membrane</keyword>
<feature type="domain" description="Gram-positive cocci surface proteins LPxTG" evidence="7">
    <location>
        <begin position="338"/>
        <end position="373"/>
    </location>
</feature>
<keyword evidence="9" id="KW-1185">Reference proteome</keyword>
<evidence type="ECO:0000256" key="6">
    <source>
        <dbReference type="SAM" id="Phobius"/>
    </source>
</evidence>
<evidence type="ECO:0000256" key="4">
    <source>
        <dbReference type="ARBA" id="ARBA00023088"/>
    </source>
</evidence>
<protein>
    <submittedName>
        <fullName evidence="8">LPXTG-motif cell wall-anchored protein</fullName>
    </submittedName>
</protein>
<evidence type="ECO:0000256" key="2">
    <source>
        <dbReference type="ARBA" id="ARBA00022525"/>
    </source>
</evidence>
<keyword evidence="2" id="KW-0964">Secreted</keyword>
<sequence length="373" mass="38374">MDAIFSTKEDSQKTSRTHGEENLRQNIRAPLAVRGPRHFRKKHHMTARSHPFVTAALAAATLGLVLATAAPASAAPTSETTSGEEALGYNGGGITVDAGPAYAGYDVFVQSQLPSSLSGKGGRLTLEKASLDAEGSARIVNFAGPVNLYFFSPSAVVPDFELPPQPEATAAIYRGEEVTYDVDPIAGTAVIQGAVPTVVAPAESSYEPYIIPFTTATVAPSSYALGQPFDLTFSNVSWEGDNDLDGLSTSVVIYSDRTTLGTPTIANAAVTQTIGAEWTTDPHRVALMDSYGRILTSATLDGGAAAKATPTDTPTETPVATVSATDTGSKPTAASPHLAETGVEAGGFALAASALLLAGAGGLIVAHRRRASA</sequence>
<evidence type="ECO:0000313" key="9">
    <source>
        <dbReference type="Proteomes" id="UP000245674"/>
    </source>
</evidence>
<proteinExistence type="predicted"/>
<feature type="compositionally biased region" description="Polar residues" evidence="5">
    <location>
        <begin position="322"/>
        <end position="332"/>
    </location>
</feature>
<keyword evidence="4" id="KW-0572">Peptidoglycan-anchor</keyword>
<accession>A0ABX5LK75</accession>
<feature type="compositionally biased region" description="Low complexity" evidence="5">
    <location>
        <begin position="304"/>
        <end position="321"/>
    </location>
</feature>
<organism evidence="8 9">
    <name type="scientific">Rathayibacter iranicus NCPPB 2253 = VKM Ac-1602</name>
    <dbReference type="NCBI Taxonomy" id="1328868"/>
    <lineage>
        <taxon>Bacteria</taxon>
        <taxon>Bacillati</taxon>
        <taxon>Actinomycetota</taxon>
        <taxon>Actinomycetes</taxon>
        <taxon>Micrococcales</taxon>
        <taxon>Microbacteriaceae</taxon>
        <taxon>Rathayibacter</taxon>
    </lineage>
</organism>
<dbReference type="EMBL" id="QGDV01000001">
    <property type="protein sequence ID" value="PWJ66681.1"/>
    <property type="molecule type" value="Genomic_DNA"/>
</dbReference>
<dbReference type="InterPro" id="IPR019931">
    <property type="entry name" value="LPXTG_anchor"/>
</dbReference>
<dbReference type="Proteomes" id="UP000245674">
    <property type="component" value="Unassembled WGS sequence"/>
</dbReference>
<keyword evidence="6" id="KW-1133">Transmembrane helix</keyword>